<evidence type="ECO:0000256" key="1">
    <source>
        <dbReference type="ARBA" id="ARBA00022729"/>
    </source>
</evidence>
<dbReference type="AlphaFoldDB" id="A0A354LYW6"/>
<dbReference type="EMBL" id="DNWC01000009">
    <property type="protein sequence ID" value="HBJ07455.1"/>
    <property type="molecule type" value="Genomic_DNA"/>
</dbReference>
<dbReference type="Pfam" id="PF13505">
    <property type="entry name" value="OMP_b-brl"/>
    <property type="match status" value="1"/>
</dbReference>
<feature type="chain" id="PRO_5016982405" description="Outer membrane protein beta-barrel domain-containing protein" evidence="2">
    <location>
        <begin position="23"/>
        <end position="225"/>
    </location>
</feature>
<reference evidence="4 5" key="1">
    <citation type="journal article" date="2018" name="Nat. Biotechnol.">
        <title>A standardized bacterial taxonomy based on genome phylogeny substantially revises the tree of life.</title>
        <authorList>
            <person name="Parks D.H."/>
            <person name="Chuvochina M."/>
            <person name="Waite D.W."/>
            <person name="Rinke C."/>
            <person name="Skarshewski A."/>
            <person name="Chaumeil P.A."/>
            <person name="Hugenholtz P."/>
        </authorList>
    </citation>
    <scope>NUCLEOTIDE SEQUENCE [LARGE SCALE GENOMIC DNA]</scope>
    <source>
        <strain evidence="4">UBA11482</strain>
    </source>
</reference>
<accession>A0A354LYW6</accession>
<evidence type="ECO:0000256" key="2">
    <source>
        <dbReference type="SAM" id="SignalP"/>
    </source>
</evidence>
<sequence length="225" mass="24639">MKNLIKMFFVIVCFCMVSQAQAQLNWGLKIGANLSDASFKGLKDVKVDNLSGFFVGPMIEFKFPVFGLGVDGSLLYSQTKMKFINETTNIGVTNKQHELDIPVNLKWSHSLLKLIGIYLAAGPDFSFNLKSDNIGSDLADIAVSTVQGDKTSIKRKAANVGLNFGAGIILVKHLQVGFNYNLPLTSSAREDIKDGNVANAIGTLFDGDTFDTKNKKWQISVAYLF</sequence>
<dbReference type="InterPro" id="IPR027385">
    <property type="entry name" value="Beta-barrel_OMP"/>
</dbReference>
<protein>
    <recommendedName>
        <fullName evidence="3">Outer membrane protein beta-barrel domain-containing protein</fullName>
    </recommendedName>
</protein>
<gene>
    <name evidence="4" type="ORF">DDY73_00475</name>
</gene>
<organism evidence="4 5">
    <name type="scientific">Coprobacter fastidiosus</name>
    <dbReference type="NCBI Taxonomy" id="1099853"/>
    <lineage>
        <taxon>Bacteria</taxon>
        <taxon>Pseudomonadati</taxon>
        <taxon>Bacteroidota</taxon>
        <taxon>Bacteroidia</taxon>
        <taxon>Bacteroidales</taxon>
        <taxon>Barnesiellaceae</taxon>
        <taxon>Coprobacter</taxon>
    </lineage>
</organism>
<name>A0A354LYW6_9BACT</name>
<proteinExistence type="predicted"/>
<feature type="signal peptide" evidence="2">
    <location>
        <begin position="1"/>
        <end position="22"/>
    </location>
</feature>
<evidence type="ECO:0000313" key="5">
    <source>
        <dbReference type="Proteomes" id="UP000262954"/>
    </source>
</evidence>
<dbReference type="RefSeq" id="WP_122338289.1">
    <property type="nucleotide sequence ID" value="NZ_CAJKYL010000041.1"/>
</dbReference>
<keyword evidence="1 2" id="KW-0732">Signal</keyword>
<feature type="domain" description="Outer membrane protein beta-barrel" evidence="3">
    <location>
        <begin position="13"/>
        <end position="225"/>
    </location>
</feature>
<dbReference type="Proteomes" id="UP000262954">
    <property type="component" value="Unassembled WGS sequence"/>
</dbReference>
<comment type="caution">
    <text evidence="4">The sequence shown here is derived from an EMBL/GenBank/DDBJ whole genome shotgun (WGS) entry which is preliminary data.</text>
</comment>
<evidence type="ECO:0000313" key="4">
    <source>
        <dbReference type="EMBL" id="HBJ07455.1"/>
    </source>
</evidence>
<evidence type="ECO:0000259" key="3">
    <source>
        <dbReference type="Pfam" id="PF13505"/>
    </source>
</evidence>